<evidence type="ECO:0000313" key="2">
    <source>
        <dbReference type="Proteomes" id="UP001215712"/>
    </source>
</evidence>
<dbReference type="EMBL" id="JAQJAN010000001">
    <property type="protein sequence ID" value="KAJ5740220.1"/>
    <property type="molecule type" value="Genomic_DNA"/>
</dbReference>
<gene>
    <name evidence="1" type="ORF">N7493_000092</name>
</gene>
<evidence type="ECO:0000313" key="1">
    <source>
        <dbReference type="EMBL" id="KAJ5740220.1"/>
    </source>
</evidence>
<comment type="caution">
    <text evidence="1">The sequence shown here is derived from an EMBL/GenBank/DDBJ whole genome shotgun (WGS) entry which is preliminary data.</text>
</comment>
<protein>
    <submittedName>
        <fullName evidence="1">Uncharacterized protein</fullName>
    </submittedName>
</protein>
<organism evidence="1 2">
    <name type="scientific">Penicillium malachiteum</name>
    <dbReference type="NCBI Taxonomy" id="1324776"/>
    <lineage>
        <taxon>Eukaryota</taxon>
        <taxon>Fungi</taxon>
        <taxon>Dikarya</taxon>
        <taxon>Ascomycota</taxon>
        <taxon>Pezizomycotina</taxon>
        <taxon>Eurotiomycetes</taxon>
        <taxon>Eurotiomycetidae</taxon>
        <taxon>Eurotiales</taxon>
        <taxon>Aspergillaceae</taxon>
        <taxon>Penicillium</taxon>
    </lineage>
</organism>
<accession>A0AAD6HVP6</accession>
<dbReference type="Proteomes" id="UP001215712">
    <property type="component" value="Unassembled WGS sequence"/>
</dbReference>
<reference evidence="1" key="1">
    <citation type="journal article" date="2023" name="IMA Fungus">
        <title>Comparative genomic study of the Penicillium genus elucidates a diverse pangenome and 15 lateral gene transfer events.</title>
        <authorList>
            <person name="Petersen C."/>
            <person name="Sorensen T."/>
            <person name="Nielsen M.R."/>
            <person name="Sondergaard T.E."/>
            <person name="Sorensen J.L."/>
            <person name="Fitzpatrick D.A."/>
            <person name="Frisvad J.C."/>
            <person name="Nielsen K.L."/>
        </authorList>
    </citation>
    <scope>NUCLEOTIDE SEQUENCE</scope>
    <source>
        <strain evidence="1">IBT 17514</strain>
    </source>
</reference>
<reference evidence="1" key="2">
    <citation type="submission" date="2023-01" db="EMBL/GenBank/DDBJ databases">
        <authorList>
            <person name="Petersen C."/>
        </authorList>
    </citation>
    <scope>NUCLEOTIDE SEQUENCE</scope>
    <source>
        <strain evidence="1">IBT 17514</strain>
    </source>
</reference>
<sequence>MLQRPIPRNQLTIQQVESLATSVCRGQIARRGFSQDFLRLPANHEPVGDIVVSWNVRFSTEGLWIGDIAPDMIILRSVSRISASDVPHLYDVALTLYNSLYTTPSALRYIFAISVLSEENHDFFSGILYPRPIGNRHRVLTHGSEEYYEVMGTRIGRSVACLVLAGFRRGTRRIARVAVYQFNNVINLRFDLE</sequence>
<keyword evidence="2" id="KW-1185">Reference proteome</keyword>
<dbReference type="AlphaFoldDB" id="A0AAD6HVP6"/>
<name>A0AAD6HVP6_9EURO</name>
<proteinExistence type="predicted"/>